<organism evidence="1 2">
    <name type="scientific">Beta vulgaris subsp. vulgaris</name>
    <name type="common">Beet</name>
    <dbReference type="NCBI Taxonomy" id="3555"/>
    <lineage>
        <taxon>Eukaryota</taxon>
        <taxon>Viridiplantae</taxon>
        <taxon>Streptophyta</taxon>
        <taxon>Embryophyta</taxon>
        <taxon>Tracheophyta</taxon>
        <taxon>Spermatophyta</taxon>
        <taxon>Magnoliopsida</taxon>
        <taxon>eudicotyledons</taxon>
        <taxon>Gunneridae</taxon>
        <taxon>Pentapetalae</taxon>
        <taxon>Caryophyllales</taxon>
        <taxon>Chenopodiaceae</taxon>
        <taxon>Betoideae</taxon>
        <taxon>Beta</taxon>
    </lineage>
</organism>
<dbReference type="AlphaFoldDB" id="A0A0J8CAR1"/>
<accession>A0A0J8CAR1</accession>
<name>A0A0J8CAR1_BETVV</name>
<keyword evidence="2" id="KW-1185">Reference proteome</keyword>
<sequence>MDPTYLPHIPLLILHILSKRRRCSSNIRRTTIIITNISNVMQYCLGGLG</sequence>
<evidence type="ECO:0000313" key="2">
    <source>
        <dbReference type="Proteomes" id="UP000035740"/>
    </source>
</evidence>
<dbReference type="EMBL" id="KQ090104">
    <property type="protein sequence ID" value="KMT10860.1"/>
    <property type="molecule type" value="Genomic_DNA"/>
</dbReference>
<reference evidence="1 2" key="1">
    <citation type="journal article" date="2014" name="Nature">
        <title>The genome of the recently domesticated crop plant sugar beet (Beta vulgaris).</title>
        <authorList>
            <person name="Dohm J.C."/>
            <person name="Minoche A.E."/>
            <person name="Holtgrawe D."/>
            <person name="Capella-Gutierrez S."/>
            <person name="Zakrzewski F."/>
            <person name="Tafer H."/>
            <person name="Rupp O."/>
            <person name="Sorensen T.R."/>
            <person name="Stracke R."/>
            <person name="Reinhardt R."/>
            <person name="Goesmann A."/>
            <person name="Kraft T."/>
            <person name="Schulz B."/>
            <person name="Stadler P.F."/>
            <person name="Schmidt T."/>
            <person name="Gabaldon T."/>
            <person name="Lehrach H."/>
            <person name="Weisshaar B."/>
            <person name="Himmelbauer H."/>
        </authorList>
    </citation>
    <scope>NUCLEOTIDE SEQUENCE [LARGE SCALE GENOMIC DNA]</scope>
    <source>
        <tissue evidence="1">Taproot</tissue>
    </source>
</reference>
<gene>
    <name evidence="1" type="ORF">BVRB_5g113580</name>
</gene>
<proteinExistence type="predicted"/>
<evidence type="ECO:0000313" key="1">
    <source>
        <dbReference type="EMBL" id="KMT10860.1"/>
    </source>
</evidence>
<dbReference type="Gramene" id="KMT10860">
    <property type="protein sequence ID" value="KMT10860"/>
    <property type="gene ID" value="BVRB_5g113580"/>
</dbReference>
<protein>
    <submittedName>
        <fullName evidence="1">Uncharacterized protein</fullName>
    </submittedName>
</protein>
<dbReference type="Proteomes" id="UP000035740">
    <property type="component" value="Chromosome 5"/>
</dbReference>